<dbReference type="Proteomes" id="UP000246073">
    <property type="component" value="Unassembled WGS sequence"/>
</dbReference>
<dbReference type="PANTHER" id="PTHR10009">
    <property type="entry name" value="PROTEIN YELLOW-RELATED"/>
    <property type="match status" value="1"/>
</dbReference>
<evidence type="ECO:0000313" key="4">
    <source>
        <dbReference type="Proteomes" id="UP000246073"/>
    </source>
</evidence>
<keyword evidence="2" id="KW-0964">Secreted</keyword>
<name>A0A2P9HEA4_9HYPH</name>
<dbReference type="GO" id="GO:0005576">
    <property type="term" value="C:extracellular region"/>
    <property type="evidence" value="ECO:0007669"/>
    <property type="project" value="UniProtKB-SubCell"/>
</dbReference>
<reference evidence="4" key="1">
    <citation type="submission" date="2017-12" db="EMBL/GenBank/DDBJ databases">
        <authorList>
            <person name="Diaz M."/>
        </authorList>
    </citation>
    <scope>NUCLEOTIDE SEQUENCE [LARGE SCALE GENOMIC DNA]</scope>
    <source>
        <strain evidence="4">FI11154</strain>
    </source>
</reference>
<evidence type="ECO:0000256" key="2">
    <source>
        <dbReference type="ARBA" id="ARBA00022525"/>
    </source>
</evidence>
<sequence>MKSFIHGLVTSAAITVLALTPTLADELRKPETVTTFDKAMPTGVTVSAKGRVFVNYPRWGDDVPFTVAEVVDGKAVAYPNAEFNKADPKSPATSLISVQSVVVDPKDRLWILDTAAPGFETPIAGGPKLVAVDLQTNKIVKTIVFPSNVILPSTYVNDVRFDLTKGTEGVAYVTDSSLTGPGAIIVLDLATGHATRRLSGDVSTSAEKDFIADIDGMKMLSRPSPGVEKPLHIASDGIAISKDGAMLYFSAVSGRHMYSVPTDALRDETLSDSKIAGLVQDLGLKGASDGLESDDQGRVYGGDYENHRIRMLDKGKWHTIAEDPSIQWPDTLSVANDGYMYFIVNQLDRQAGFHEGKDLRVKPYKLLRIKIDGGPVLLK</sequence>
<proteinExistence type="predicted"/>
<accession>A0A2P9HEA4</accession>
<gene>
    <name evidence="3" type="ORF">OHAE_5489</name>
</gene>
<dbReference type="InterPro" id="IPR017996">
    <property type="entry name" value="MRJP/yellow-related"/>
</dbReference>
<evidence type="ECO:0008006" key="5">
    <source>
        <dbReference type="Google" id="ProtNLM"/>
    </source>
</evidence>
<organism evidence="3 4">
    <name type="scientific">Ochrobactrum soli</name>
    <dbReference type="NCBI Taxonomy" id="2448455"/>
    <lineage>
        <taxon>Bacteria</taxon>
        <taxon>Pseudomonadati</taxon>
        <taxon>Pseudomonadota</taxon>
        <taxon>Alphaproteobacteria</taxon>
        <taxon>Hyphomicrobiales</taxon>
        <taxon>Brucellaceae</taxon>
        <taxon>Brucella/Ochrobactrum group</taxon>
        <taxon>Ochrobactrum</taxon>
    </lineage>
</organism>
<dbReference type="EMBL" id="OOFM01000002">
    <property type="protein sequence ID" value="SPL62421.1"/>
    <property type="molecule type" value="Genomic_DNA"/>
</dbReference>
<comment type="subcellular location">
    <subcellularLocation>
        <location evidence="1">Secreted</location>
    </subcellularLocation>
</comment>
<dbReference type="InterPro" id="IPR011042">
    <property type="entry name" value="6-blade_b-propeller_TolB-like"/>
</dbReference>
<dbReference type="Pfam" id="PF03022">
    <property type="entry name" value="MRJP"/>
    <property type="match status" value="1"/>
</dbReference>
<dbReference type="SUPFAM" id="SSF101898">
    <property type="entry name" value="NHL repeat"/>
    <property type="match status" value="1"/>
</dbReference>
<evidence type="ECO:0000256" key="1">
    <source>
        <dbReference type="ARBA" id="ARBA00004613"/>
    </source>
</evidence>
<protein>
    <recommendedName>
        <fullName evidence="5">Gluconolaconase</fullName>
    </recommendedName>
</protein>
<dbReference type="PANTHER" id="PTHR10009:SF18">
    <property type="entry name" value="PROTEIN YELLOW-LIKE PROTEIN"/>
    <property type="match status" value="1"/>
</dbReference>
<dbReference type="AlphaFoldDB" id="A0A2P9HEA4"/>
<evidence type="ECO:0000313" key="3">
    <source>
        <dbReference type="EMBL" id="SPL62421.1"/>
    </source>
</evidence>
<dbReference type="Gene3D" id="2.120.10.30">
    <property type="entry name" value="TolB, C-terminal domain"/>
    <property type="match status" value="1"/>
</dbReference>